<keyword evidence="2" id="KW-1185">Reference proteome</keyword>
<dbReference type="AlphaFoldDB" id="A0AAV4CXI0"/>
<dbReference type="Proteomes" id="UP000735302">
    <property type="component" value="Unassembled WGS sequence"/>
</dbReference>
<protein>
    <submittedName>
        <fullName evidence="1">Uncharacterized protein</fullName>
    </submittedName>
</protein>
<comment type="caution">
    <text evidence="1">The sequence shown here is derived from an EMBL/GenBank/DDBJ whole genome shotgun (WGS) entry which is preliminary data.</text>
</comment>
<name>A0AAV4CXI0_9GAST</name>
<evidence type="ECO:0000313" key="2">
    <source>
        <dbReference type="Proteomes" id="UP000735302"/>
    </source>
</evidence>
<sequence>MLFVVRGVGGTVDSEFALRSEGIPLSRARAPPPTPWPDRRPESLRSPCCGLAIYKSNKGCSSDERREKRNVGLTWRNLARLSSIAHADSSMTRGQETTSRQSLDYSQVSPIASRYLVLTVCPLSGQI</sequence>
<accession>A0AAV4CXI0</accession>
<dbReference type="EMBL" id="BLXT01007071">
    <property type="protein sequence ID" value="GFO36485.1"/>
    <property type="molecule type" value="Genomic_DNA"/>
</dbReference>
<organism evidence="1 2">
    <name type="scientific">Plakobranchus ocellatus</name>
    <dbReference type="NCBI Taxonomy" id="259542"/>
    <lineage>
        <taxon>Eukaryota</taxon>
        <taxon>Metazoa</taxon>
        <taxon>Spiralia</taxon>
        <taxon>Lophotrochozoa</taxon>
        <taxon>Mollusca</taxon>
        <taxon>Gastropoda</taxon>
        <taxon>Heterobranchia</taxon>
        <taxon>Euthyneura</taxon>
        <taxon>Panpulmonata</taxon>
        <taxon>Sacoglossa</taxon>
        <taxon>Placobranchoidea</taxon>
        <taxon>Plakobranchidae</taxon>
        <taxon>Plakobranchus</taxon>
    </lineage>
</organism>
<proteinExistence type="predicted"/>
<reference evidence="1 2" key="1">
    <citation type="journal article" date="2021" name="Elife">
        <title>Chloroplast acquisition without the gene transfer in kleptoplastic sea slugs, Plakobranchus ocellatus.</title>
        <authorList>
            <person name="Maeda T."/>
            <person name="Takahashi S."/>
            <person name="Yoshida T."/>
            <person name="Shimamura S."/>
            <person name="Takaki Y."/>
            <person name="Nagai Y."/>
            <person name="Toyoda A."/>
            <person name="Suzuki Y."/>
            <person name="Arimoto A."/>
            <person name="Ishii H."/>
            <person name="Satoh N."/>
            <person name="Nishiyama T."/>
            <person name="Hasebe M."/>
            <person name="Maruyama T."/>
            <person name="Minagawa J."/>
            <person name="Obokata J."/>
            <person name="Shigenobu S."/>
        </authorList>
    </citation>
    <scope>NUCLEOTIDE SEQUENCE [LARGE SCALE GENOMIC DNA]</scope>
</reference>
<evidence type="ECO:0000313" key="1">
    <source>
        <dbReference type="EMBL" id="GFO36485.1"/>
    </source>
</evidence>
<gene>
    <name evidence="1" type="ORF">PoB_006299000</name>
</gene>